<protein>
    <recommendedName>
        <fullName evidence="5">Glycosyltransferase RgtA/B/C/D-like domain-containing protein</fullName>
    </recommendedName>
</protein>
<sequence>MRPFLLTFLAAFFILMGTCWATNRFAPHLVPDSPSYTEYSFESARTVASQIRTPGYPALHRLARIAGEGHANQTMVLIHIALQAMAVTLLACELRAWGATRTATIIAAASLAIGCTFWDHVNTIATDAPAMSLAVVVGVLLLRTYRVASDGKWMALIGTIAAVVIFIRPAYLVLIPWSFLIVLCRPPSLVSRRFVEASMVAVVPVVLVLAWCGFRFAAVSDFGFLPFGHQNMAAVTTQLLDADELESLPGDLGTLGANVAARRVEMAAADREYSDGLDLRPVPNAEQRADSYTTIENRWDAMTYMVVIPAAAELEPDSVRQHQLLARMDQTIVTQYPTRYAKWFALAVRRGVWGSVADMIMHPIFFGGALLGIASLCWGCWRLLSQPSEATLDTRMNAGRWRLLATLTVITLSYWLSNIAFVALTSPPIGRFSNAAAVWIPVLLTVVVAEGYASFSISLSNASSSSGDKSDASMSE</sequence>
<gene>
    <name evidence="3" type="ORF">LOC71_00710</name>
</gene>
<evidence type="ECO:0008006" key="5">
    <source>
        <dbReference type="Google" id="ProtNLM"/>
    </source>
</evidence>
<dbReference type="Proteomes" id="UP001430306">
    <property type="component" value="Unassembled WGS sequence"/>
</dbReference>
<evidence type="ECO:0000256" key="1">
    <source>
        <dbReference type="SAM" id="Phobius"/>
    </source>
</evidence>
<feature type="transmembrane region" description="Helical" evidence="1">
    <location>
        <begin position="197"/>
        <end position="218"/>
    </location>
</feature>
<evidence type="ECO:0000313" key="4">
    <source>
        <dbReference type="Proteomes" id="UP001430306"/>
    </source>
</evidence>
<keyword evidence="1" id="KW-0472">Membrane</keyword>
<keyword evidence="1" id="KW-0812">Transmembrane</keyword>
<feature type="transmembrane region" description="Helical" evidence="1">
    <location>
        <begin position="74"/>
        <end position="92"/>
    </location>
</feature>
<organism evidence="3 4">
    <name type="scientific">Rhodopirellula halodulae</name>
    <dbReference type="NCBI Taxonomy" id="2894198"/>
    <lineage>
        <taxon>Bacteria</taxon>
        <taxon>Pseudomonadati</taxon>
        <taxon>Planctomycetota</taxon>
        <taxon>Planctomycetia</taxon>
        <taxon>Pirellulales</taxon>
        <taxon>Pirellulaceae</taxon>
        <taxon>Rhodopirellula</taxon>
    </lineage>
</organism>
<comment type="caution">
    <text evidence="3">The sequence shown here is derived from an EMBL/GenBank/DDBJ whole genome shotgun (WGS) entry which is preliminary data.</text>
</comment>
<evidence type="ECO:0000256" key="2">
    <source>
        <dbReference type="SAM" id="SignalP"/>
    </source>
</evidence>
<feature type="transmembrane region" description="Helical" evidence="1">
    <location>
        <begin position="124"/>
        <end position="142"/>
    </location>
</feature>
<keyword evidence="4" id="KW-1185">Reference proteome</keyword>
<keyword evidence="2" id="KW-0732">Signal</keyword>
<feature type="transmembrane region" description="Helical" evidence="1">
    <location>
        <begin position="436"/>
        <end position="455"/>
    </location>
</feature>
<feature type="chain" id="PRO_5047055103" description="Glycosyltransferase RgtA/B/C/D-like domain-containing protein" evidence="2">
    <location>
        <begin position="22"/>
        <end position="476"/>
    </location>
</feature>
<proteinExistence type="predicted"/>
<feature type="signal peptide" evidence="2">
    <location>
        <begin position="1"/>
        <end position="21"/>
    </location>
</feature>
<dbReference type="RefSeq" id="WP_230270433.1">
    <property type="nucleotide sequence ID" value="NZ_JAJKFW010000003.1"/>
</dbReference>
<name>A0ABS8NB48_9BACT</name>
<accession>A0ABS8NB48</accession>
<keyword evidence="1" id="KW-1133">Transmembrane helix</keyword>
<feature type="transmembrane region" description="Helical" evidence="1">
    <location>
        <begin position="154"/>
        <end position="177"/>
    </location>
</feature>
<feature type="transmembrane region" description="Helical" evidence="1">
    <location>
        <begin position="364"/>
        <end position="384"/>
    </location>
</feature>
<dbReference type="EMBL" id="JAJKFW010000003">
    <property type="protein sequence ID" value="MCC9640778.1"/>
    <property type="molecule type" value="Genomic_DNA"/>
</dbReference>
<evidence type="ECO:0000313" key="3">
    <source>
        <dbReference type="EMBL" id="MCC9640778.1"/>
    </source>
</evidence>
<reference evidence="3" key="1">
    <citation type="submission" date="2021-11" db="EMBL/GenBank/DDBJ databases">
        <title>Genome sequence.</title>
        <authorList>
            <person name="Sun Q."/>
        </authorList>
    </citation>
    <scope>NUCLEOTIDE SEQUENCE</scope>
    <source>
        <strain evidence="3">JC740</strain>
    </source>
</reference>
<feature type="transmembrane region" description="Helical" evidence="1">
    <location>
        <begin position="404"/>
        <end position="424"/>
    </location>
</feature>